<accession>A0A443LEY9</accession>
<dbReference type="InterPro" id="IPR000891">
    <property type="entry name" value="PYR_CT"/>
</dbReference>
<dbReference type="Gene3D" id="3.20.20.70">
    <property type="entry name" value="Aldolase class I"/>
    <property type="match status" value="1"/>
</dbReference>
<dbReference type="InterPro" id="IPR050073">
    <property type="entry name" value="2-IPM_HCS-like"/>
</dbReference>
<dbReference type="GO" id="GO:0009098">
    <property type="term" value="P:L-leucine biosynthetic process"/>
    <property type="evidence" value="ECO:0007669"/>
    <property type="project" value="TreeGrafter"/>
</dbReference>
<dbReference type="EMBL" id="SAVA01000018">
    <property type="protein sequence ID" value="RWR47719.1"/>
    <property type="molecule type" value="Genomic_DNA"/>
</dbReference>
<dbReference type="InterPro" id="IPR013785">
    <property type="entry name" value="Aldolase_TIM"/>
</dbReference>
<organism evidence="3 4">
    <name type="scientific">Paenirhodobacter huangdaonensis</name>
    <dbReference type="NCBI Taxonomy" id="2501515"/>
    <lineage>
        <taxon>Bacteria</taxon>
        <taxon>Pseudomonadati</taxon>
        <taxon>Pseudomonadota</taxon>
        <taxon>Alphaproteobacteria</taxon>
        <taxon>Rhodobacterales</taxon>
        <taxon>Rhodobacter group</taxon>
        <taxon>Paenirhodobacter</taxon>
    </lineage>
</organism>
<dbReference type="PROSITE" id="PS50991">
    <property type="entry name" value="PYR_CT"/>
    <property type="match status" value="1"/>
</dbReference>
<evidence type="ECO:0000313" key="4">
    <source>
        <dbReference type="Proteomes" id="UP000288071"/>
    </source>
</evidence>
<evidence type="ECO:0000313" key="3">
    <source>
        <dbReference type="EMBL" id="RWR47719.1"/>
    </source>
</evidence>
<gene>
    <name evidence="3" type="ORF">EOW66_19195</name>
</gene>
<proteinExistence type="predicted"/>
<dbReference type="AlphaFoldDB" id="A0A443LEY9"/>
<evidence type="ECO:0000259" key="2">
    <source>
        <dbReference type="PROSITE" id="PS50991"/>
    </source>
</evidence>
<feature type="domain" description="Pyruvate carboxyltransferase" evidence="2">
    <location>
        <begin position="3"/>
        <end position="262"/>
    </location>
</feature>
<keyword evidence="1" id="KW-0464">Manganese</keyword>
<dbReference type="Proteomes" id="UP000288071">
    <property type="component" value="Unassembled WGS sequence"/>
</dbReference>
<name>A0A443LEY9_9RHOB</name>
<reference evidence="3" key="2">
    <citation type="submission" date="2019-01" db="EMBL/GenBank/DDBJ databases">
        <authorList>
            <person name="Li Y."/>
        </authorList>
    </citation>
    <scope>NUCLEOTIDE SEQUENCE [LARGE SCALE GENOMIC DNA]</scope>
    <source>
        <strain evidence="3">CGMCC 1.12963</strain>
    </source>
</reference>
<keyword evidence="4" id="KW-1185">Reference proteome</keyword>
<dbReference type="GO" id="GO:0003852">
    <property type="term" value="F:2-isopropylmalate synthase activity"/>
    <property type="evidence" value="ECO:0007669"/>
    <property type="project" value="TreeGrafter"/>
</dbReference>
<reference evidence="3" key="1">
    <citation type="submission" date="2019-01" db="EMBL/GenBank/DDBJ databases">
        <title>Sinorhodobacter populi sp. nov. isolated from the symptomatic bark tissue of Populus euramericana canker.</title>
        <authorList>
            <person name="Xu G."/>
        </authorList>
    </citation>
    <scope>NUCLEOTIDE SEQUENCE [LARGE SCALE GENOMIC DNA]</scope>
    <source>
        <strain evidence="3">CGMCC 1.12963</strain>
    </source>
</reference>
<dbReference type="CDD" id="cd07944">
    <property type="entry name" value="DRE_TIM_HOA_like"/>
    <property type="match status" value="1"/>
</dbReference>
<dbReference type="SUPFAM" id="SSF51569">
    <property type="entry name" value="Aldolase"/>
    <property type="match status" value="1"/>
</dbReference>
<dbReference type="RefSeq" id="WP_128157924.1">
    <property type="nucleotide sequence ID" value="NZ_JBHSOM010000023.1"/>
</dbReference>
<dbReference type="Pfam" id="PF00682">
    <property type="entry name" value="HMGL-like"/>
    <property type="match status" value="1"/>
</dbReference>
<dbReference type="PANTHER" id="PTHR10277:SF9">
    <property type="entry name" value="2-ISOPROPYLMALATE SYNTHASE 1, CHLOROPLASTIC-RELATED"/>
    <property type="match status" value="1"/>
</dbReference>
<evidence type="ECO:0000256" key="1">
    <source>
        <dbReference type="ARBA" id="ARBA00023211"/>
    </source>
</evidence>
<protein>
    <submittedName>
        <fullName evidence="3">Aldolase</fullName>
    </submittedName>
</protein>
<sequence length="534" mass="59080">MRPILLDCTFRDGGYYNAWDFPEDIVQKYFQAMRAAKVDIVEVGFRFLKNNGFKGPCAYATDDWIRQSAPPSDLTIGVMVNGADLLTDLGLLPSLELLFPERAETTPVSLVRIACHLREIEEILPATTWLSARGYRVGLNLMQISDRTEEEILWYAEQAGAYPIEALYFADSMGGMRPEQAASIVTLMRQKWGGPIGIHTHDNMGLALENTMRAFDAGATWLDATVTGMGRGPGNARTEELAIELDALRGGGASFVPMMELINSYFGPMKAQHGWGSNSYYFLSGKYNIHPTYIQEMLGDPRYNEEDILAVIDHLRQGDAQKYSAERLHGARDFYHAPACGSWAPKQLMEGREVLILGSGPGVRHYRKALEAYVSKHKPVVLALNTQSGIAPEMIDLRLASHPVRMLADWEVLLNLPQPLVTPFAALPDDLREALSGKEVLDFGMEISPDGFVFDETSCKSPTFLVLAYALALANSGKARRILMAGFDGYVADDPRTAETDDILSAYKADEGLPLLAITPTRHKITTASIYGRF</sequence>
<dbReference type="PANTHER" id="PTHR10277">
    <property type="entry name" value="HOMOCITRATE SYNTHASE-RELATED"/>
    <property type="match status" value="1"/>
</dbReference>
<comment type="caution">
    <text evidence="3">The sequence shown here is derived from an EMBL/GenBank/DDBJ whole genome shotgun (WGS) entry which is preliminary data.</text>
</comment>